<organism evidence="1 2">
    <name type="scientific">Caballeronia pedi</name>
    <dbReference type="NCBI Taxonomy" id="1777141"/>
    <lineage>
        <taxon>Bacteria</taxon>
        <taxon>Pseudomonadati</taxon>
        <taxon>Pseudomonadota</taxon>
        <taxon>Betaproteobacteria</taxon>
        <taxon>Burkholderiales</taxon>
        <taxon>Burkholderiaceae</taxon>
        <taxon>Caballeronia</taxon>
    </lineage>
</organism>
<sequence>MDTQLSEQCRSRLYRLKFETPENGVAFILADSREAAWRMGKTVMGVLHGIGVQYVALKDVRSFVELVRLGVSDDHDMRIFEIAVKSGEVLQWADTPYFLTDDASLLGKWAELRADLAANIVRSVMRRAR</sequence>
<evidence type="ECO:0000313" key="2">
    <source>
        <dbReference type="Proteomes" id="UP000054911"/>
    </source>
</evidence>
<gene>
    <name evidence="1" type="ORF">AWB80_05296</name>
</gene>
<dbReference type="EMBL" id="FCOE02000021">
    <property type="protein sequence ID" value="SAK82048.1"/>
    <property type="molecule type" value="Genomic_DNA"/>
</dbReference>
<name>A0A158CI45_9BURK</name>
<evidence type="ECO:0000313" key="1">
    <source>
        <dbReference type="EMBL" id="SAK82048.1"/>
    </source>
</evidence>
<dbReference type="RefSeq" id="WP_061177652.1">
    <property type="nucleotide sequence ID" value="NZ_FCOE02000021.1"/>
</dbReference>
<keyword evidence="2" id="KW-1185">Reference proteome</keyword>
<proteinExistence type="predicted"/>
<reference evidence="1" key="1">
    <citation type="submission" date="2016-01" db="EMBL/GenBank/DDBJ databases">
        <authorList>
            <person name="Peeters C."/>
        </authorList>
    </citation>
    <scope>NUCLEOTIDE SEQUENCE [LARGE SCALE GENOMIC DNA]</scope>
    <source>
        <strain evidence="1">LMG 29323</strain>
    </source>
</reference>
<dbReference type="OrthoDB" id="9006417at2"/>
<accession>A0A158CI45</accession>
<dbReference type="Proteomes" id="UP000054911">
    <property type="component" value="Unassembled WGS sequence"/>
</dbReference>
<protein>
    <submittedName>
        <fullName evidence="1">Uncharacterized protein</fullName>
    </submittedName>
</protein>
<comment type="caution">
    <text evidence="1">The sequence shown here is derived from an EMBL/GenBank/DDBJ whole genome shotgun (WGS) entry which is preliminary data.</text>
</comment>
<dbReference type="AlphaFoldDB" id="A0A158CI45"/>
<dbReference type="STRING" id="1777141.AWB80_05296"/>